<sequence length="188" mass="19342">MKRLSTAVCVIMLLAMAAYGATILVPDQYPTIQAGINAASAGDTVLVSDGDWTGPGNRGLDFGGRAIVVMSANGPENCVIDCQSGDRGFYFRSGETASSVLYGFTIVNGYMTQGGGIHIANSSPTIERCIVFDNGASYGGGFYIANSSPVIEHCTIIENSATNGGAVYSTNSNPDINSCVVADNTASG</sequence>
<evidence type="ECO:0000256" key="8">
    <source>
        <dbReference type="SAM" id="SignalP"/>
    </source>
</evidence>
<feature type="signal peptide" evidence="8">
    <location>
        <begin position="1"/>
        <end position="20"/>
    </location>
</feature>
<evidence type="ECO:0000313" key="10">
    <source>
        <dbReference type="EMBL" id="TKJ40126.1"/>
    </source>
</evidence>
<dbReference type="EMBL" id="NJBN01000006">
    <property type="protein sequence ID" value="TKJ40126.1"/>
    <property type="molecule type" value="Genomic_DNA"/>
</dbReference>
<feature type="chain" id="PRO_5022049329" description="Right handed beta helix domain-containing protein" evidence="8">
    <location>
        <begin position="21"/>
        <end position="188"/>
    </location>
</feature>
<proteinExistence type="predicted"/>
<dbReference type="Gene3D" id="2.160.20.10">
    <property type="entry name" value="Single-stranded right-handed beta-helix, Pectin lyase-like"/>
    <property type="match status" value="1"/>
</dbReference>
<dbReference type="SUPFAM" id="SSF51126">
    <property type="entry name" value="Pectin lyase-like"/>
    <property type="match status" value="1"/>
</dbReference>
<evidence type="ECO:0000256" key="7">
    <source>
        <dbReference type="ARBA" id="ARBA00023237"/>
    </source>
</evidence>
<feature type="domain" description="Right handed beta helix" evidence="9">
    <location>
        <begin position="63"/>
        <end position="185"/>
    </location>
</feature>
<dbReference type="Proteomes" id="UP000319619">
    <property type="component" value="Unassembled WGS sequence"/>
</dbReference>
<organism evidence="10 11">
    <name type="scientific">candidate division LCP-89 bacterium B3_LCP</name>
    <dbReference type="NCBI Taxonomy" id="2012998"/>
    <lineage>
        <taxon>Bacteria</taxon>
        <taxon>Pseudomonadati</taxon>
        <taxon>Bacteria division LCP-89</taxon>
    </lineage>
</organism>
<evidence type="ECO:0000256" key="2">
    <source>
        <dbReference type="ARBA" id="ARBA00004442"/>
    </source>
</evidence>
<evidence type="ECO:0000259" key="9">
    <source>
        <dbReference type="Pfam" id="PF13229"/>
    </source>
</evidence>
<gene>
    <name evidence="10" type="ORF">CEE37_10345</name>
</gene>
<dbReference type="InterPro" id="IPR011050">
    <property type="entry name" value="Pectin_lyase_fold/virulence"/>
</dbReference>
<dbReference type="GO" id="GO:0009279">
    <property type="term" value="C:cell outer membrane"/>
    <property type="evidence" value="ECO:0007669"/>
    <property type="project" value="UniProtKB-SubCell"/>
</dbReference>
<keyword evidence="6" id="KW-0472">Membrane</keyword>
<name>A0A532UYW6_UNCL8</name>
<keyword evidence="7" id="KW-0998">Cell outer membrane</keyword>
<dbReference type="InterPro" id="IPR003368">
    <property type="entry name" value="POMP_repeat"/>
</dbReference>
<keyword evidence="4" id="KW-0964">Secreted</keyword>
<evidence type="ECO:0000256" key="3">
    <source>
        <dbReference type="ARBA" id="ARBA00004613"/>
    </source>
</evidence>
<dbReference type="InterPro" id="IPR012334">
    <property type="entry name" value="Pectin_lyas_fold"/>
</dbReference>
<keyword evidence="5 8" id="KW-0732">Signal</keyword>
<dbReference type="InterPro" id="IPR039448">
    <property type="entry name" value="Beta_helix"/>
</dbReference>
<dbReference type="GO" id="GO:0005576">
    <property type="term" value="C:extracellular region"/>
    <property type="evidence" value="ECO:0007669"/>
    <property type="project" value="UniProtKB-SubCell"/>
</dbReference>
<accession>A0A532UYW6</accession>
<evidence type="ECO:0000256" key="5">
    <source>
        <dbReference type="ARBA" id="ARBA00022729"/>
    </source>
</evidence>
<evidence type="ECO:0000313" key="11">
    <source>
        <dbReference type="Proteomes" id="UP000319619"/>
    </source>
</evidence>
<reference evidence="10 11" key="1">
    <citation type="submission" date="2017-06" db="EMBL/GenBank/DDBJ databases">
        <title>Novel microbial phyla capable of carbon fixation and sulfur reduction in deep-sea sediments.</title>
        <authorList>
            <person name="Huang J."/>
            <person name="Baker B."/>
            <person name="Wang Y."/>
        </authorList>
    </citation>
    <scope>NUCLEOTIDE SEQUENCE [LARGE SCALE GENOMIC DNA]</scope>
    <source>
        <strain evidence="10">B3_LCP</strain>
    </source>
</reference>
<evidence type="ECO:0000256" key="4">
    <source>
        <dbReference type="ARBA" id="ARBA00022525"/>
    </source>
</evidence>
<dbReference type="NCBIfam" id="TIGR01376">
    <property type="entry name" value="POMP_repeat"/>
    <property type="match status" value="1"/>
</dbReference>
<dbReference type="AlphaFoldDB" id="A0A532UYW6"/>
<evidence type="ECO:0000256" key="1">
    <source>
        <dbReference type="ARBA" id="ARBA00004196"/>
    </source>
</evidence>
<protein>
    <recommendedName>
        <fullName evidence="9">Right handed beta helix domain-containing protein</fullName>
    </recommendedName>
</protein>
<comment type="caution">
    <text evidence="10">The sequence shown here is derived from an EMBL/GenBank/DDBJ whole genome shotgun (WGS) entry which is preliminary data.</text>
</comment>
<evidence type="ECO:0000256" key="6">
    <source>
        <dbReference type="ARBA" id="ARBA00023136"/>
    </source>
</evidence>
<comment type="subcellular location">
    <subcellularLocation>
        <location evidence="1">Cell envelope</location>
    </subcellularLocation>
    <subcellularLocation>
        <location evidence="2">Cell outer membrane</location>
    </subcellularLocation>
    <subcellularLocation>
        <location evidence="3">Secreted</location>
    </subcellularLocation>
</comment>
<dbReference type="Pfam" id="PF13229">
    <property type="entry name" value="Beta_helix"/>
    <property type="match status" value="1"/>
</dbReference>